<organism evidence="2 3">
    <name type="scientific">Halodesulfovibrio spirochaetisodalis</name>
    <dbReference type="NCBI Taxonomy" id="1560234"/>
    <lineage>
        <taxon>Bacteria</taxon>
        <taxon>Pseudomonadati</taxon>
        <taxon>Thermodesulfobacteriota</taxon>
        <taxon>Desulfovibrionia</taxon>
        <taxon>Desulfovibrionales</taxon>
        <taxon>Desulfovibrionaceae</taxon>
        <taxon>Halodesulfovibrio</taxon>
    </lineage>
</organism>
<dbReference type="GO" id="GO:0003677">
    <property type="term" value="F:DNA binding"/>
    <property type="evidence" value="ECO:0007669"/>
    <property type="project" value="InterPro"/>
</dbReference>
<dbReference type="RefSeq" id="WP_066853833.1">
    <property type="nucleotide sequence ID" value="NZ_JXMS01000009.1"/>
</dbReference>
<dbReference type="GO" id="GO:0008270">
    <property type="term" value="F:zinc ion binding"/>
    <property type="evidence" value="ECO:0007669"/>
    <property type="project" value="InterPro"/>
</dbReference>
<evidence type="ECO:0000256" key="1">
    <source>
        <dbReference type="ARBA" id="ARBA00007031"/>
    </source>
</evidence>
<dbReference type="Pfam" id="PF05443">
    <property type="entry name" value="ROS_MUCR"/>
    <property type="match status" value="1"/>
</dbReference>
<sequence>MEDYLKEALEIVKAQASVRTMTEEEITSMVKTLASGIRVISEDDALAEETQEAAVDPKKSIKEKTVTCLECGKTFKILTKRHLALHDLDAISYREKWGLKKNTPLVCKALQRERRKKMNNMKLWERRRKNEG</sequence>
<dbReference type="Proteomes" id="UP000091979">
    <property type="component" value="Unassembled WGS sequence"/>
</dbReference>
<gene>
    <name evidence="2" type="ORF">SP90_06645</name>
</gene>
<evidence type="ECO:0000313" key="3">
    <source>
        <dbReference type="Proteomes" id="UP000091979"/>
    </source>
</evidence>
<reference evidence="2 3" key="1">
    <citation type="submission" date="2015-01" db="EMBL/GenBank/DDBJ databases">
        <title>Desulfovibrio sp. JC271 draft genome sequence.</title>
        <authorList>
            <person name="Shivani Y."/>
            <person name="Subhash Y."/>
            <person name="Sasikala C."/>
            <person name="Ramana C.V."/>
        </authorList>
    </citation>
    <scope>NUCLEOTIDE SEQUENCE [LARGE SCALE GENOMIC DNA]</scope>
    <source>
        <strain evidence="2 3">JC271</strain>
    </source>
</reference>
<accession>A0A1B7XEP9</accession>
<dbReference type="GO" id="GO:0006355">
    <property type="term" value="P:regulation of DNA-templated transcription"/>
    <property type="evidence" value="ECO:0007669"/>
    <property type="project" value="InterPro"/>
</dbReference>
<dbReference type="Gene3D" id="1.10.10.1550">
    <property type="entry name" value="ROS/MUCR transcriptional regulator protein"/>
    <property type="match status" value="1"/>
</dbReference>
<dbReference type="AlphaFoldDB" id="A0A1B7XEP9"/>
<proteinExistence type="inferred from homology"/>
<dbReference type="InterPro" id="IPR041920">
    <property type="entry name" value="ROS/MUCR_sf"/>
</dbReference>
<comment type="similarity">
    <text evidence="1">Belongs to the ros/MucR family.</text>
</comment>
<protein>
    <submittedName>
        <fullName evidence="2">Transcriptional regulator</fullName>
    </submittedName>
</protein>
<dbReference type="EMBL" id="JXMS01000009">
    <property type="protein sequence ID" value="OBQ52647.1"/>
    <property type="molecule type" value="Genomic_DNA"/>
</dbReference>
<dbReference type="STRING" id="1560234.SP90_06645"/>
<comment type="caution">
    <text evidence="2">The sequence shown here is derived from an EMBL/GenBank/DDBJ whole genome shotgun (WGS) entry which is preliminary data.</text>
</comment>
<dbReference type="InterPro" id="IPR008807">
    <property type="entry name" value="ROS_MUCR"/>
</dbReference>
<dbReference type="PATRIC" id="fig|1560234.3.peg.3303"/>
<dbReference type="OrthoDB" id="9809693at2"/>
<evidence type="ECO:0000313" key="2">
    <source>
        <dbReference type="EMBL" id="OBQ52647.1"/>
    </source>
</evidence>
<keyword evidence="3" id="KW-1185">Reference proteome</keyword>
<name>A0A1B7XEP9_9BACT</name>